<evidence type="ECO:0000256" key="1">
    <source>
        <dbReference type="ARBA" id="ARBA00006484"/>
    </source>
</evidence>
<dbReference type="Pfam" id="PF13561">
    <property type="entry name" value="adh_short_C2"/>
    <property type="match status" value="1"/>
</dbReference>
<dbReference type="InterPro" id="IPR002347">
    <property type="entry name" value="SDR_fam"/>
</dbReference>
<dbReference type="InterPro" id="IPR020904">
    <property type="entry name" value="Sc_DH/Rdtase_CS"/>
</dbReference>
<protein>
    <submittedName>
        <fullName evidence="3">SDR family NAD(P)-dependent oxidoreductase</fullName>
    </submittedName>
</protein>
<reference evidence="4" key="1">
    <citation type="journal article" date="2019" name="Int. J. Syst. Evol. Microbiol.">
        <title>The Global Catalogue of Microorganisms (GCM) 10K type strain sequencing project: providing services to taxonomists for standard genome sequencing and annotation.</title>
        <authorList>
            <consortium name="The Broad Institute Genomics Platform"/>
            <consortium name="The Broad Institute Genome Sequencing Center for Infectious Disease"/>
            <person name="Wu L."/>
            <person name="Ma J."/>
        </authorList>
    </citation>
    <scope>NUCLEOTIDE SEQUENCE [LARGE SCALE GENOMIC DNA]</scope>
    <source>
        <strain evidence="4">JCM 32206</strain>
    </source>
</reference>
<evidence type="ECO:0000256" key="2">
    <source>
        <dbReference type="ARBA" id="ARBA00023002"/>
    </source>
</evidence>
<dbReference type="NCBIfam" id="NF005559">
    <property type="entry name" value="PRK07231.1"/>
    <property type="match status" value="1"/>
</dbReference>
<gene>
    <name evidence="3" type="ORF">GCM10023094_11400</name>
</gene>
<keyword evidence="2" id="KW-0560">Oxidoreductase</keyword>
<sequence length="262" mass="26883">MTARSARLPAESVSDGFAEKVAIISGAASGIGRAVAAELAAAGASVVLTDLNLQGVRDVAQQIRSAGGNALALKVDVANLGEVADATERAVAEFGALHLAVNNAGISGPGGRLADLDVGEYLALIEVNLHSVFYAMRTQIPHMLKAGSGSIVNVSSVLGLVARAGATAYATAKHAVAGMTKAAALDYATENIRVNSVHPGYIDTPLIVRADEDRRQGLIAKHPLGRLGLADEVAQVVLFLLSDRASFVTGSQYVVDGGYTVQ</sequence>
<dbReference type="Proteomes" id="UP001501183">
    <property type="component" value="Unassembled WGS sequence"/>
</dbReference>
<dbReference type="PANTHER" id="PTHR24321">
    <property type="entry name" value="DEHYDROGENASES, SHORT CHAIN"/>
    <property type="match status" value="1"/>
</dbReference>
<comment type="similarity">
    <text evidence="1">Belongs to the short-chain dehydrogenases/reductases (SDR) family.</text>
</comment>
<dbReference type="PANTHER" id="PTHR24321:SF8">
    <property type="entry name" value="ESTRADIOL 17-BETA-DEHYDROGENASE 8-RELATED"/>
    <property type="match status" value="1"/>
</dbReference>
<dbReference type="RefSeq" id="WP_345342806.1">
    <property type="nucleotide sequence ID" value="NZ_BAABFB010000024.1"/>
</dbReference>
<proteinExistence type="inferred from homology"/>
<dbReference type="PRINTS" id="PR00080">
    <property type="entry name" value="SDRFAMILY"/>
</dbReference>
<dbReference type="PRINTS" id="PR00081">
    <property type="entry name" value="GDHRDH"/>
</dbReference>
<dbReference type="PROSITE" id="PS00061">
    <property type="entry name" value="ADH_SHORT"/>
    <property type="match status" value="1"/>
</dbReference>
<accession>A0ABP8NVC3</accession>
<dbReference type="EMBL" id="BAABFB010000024">
    <property type="protein sequence ID" value="GAA4474918.1"/>
    <property type="molecule type" value="Genomic_DNA"/>
</dbReference>
<dbReference type="Gene3D" id="3.40.50.720">
    <property type="entry name" value="NAD(P)-binding Rossmann-like Domain"/>
    <property type="match status" value="1"/>
</dbReference>
<keyword evidence="4" id="KW-1185">Reference proteome</keyword>
<name>A0ABP8NVC3_9NOCA</name>
<organism evidence="3 4">
    <name type="scientific">Rhodococcus olei</name>
    <dbReference type="NCBI Taxonomy" id="2161675"/>
    <lineage>
        <taxon>Bacteria</taxon>
        <taxon>Bacillati</taxon>
        <taxon>Actinomycetota</taxon>
        <taxon>Actinomycetes</taxon>
        <taxon>Mycobacteriales</taxon>
        <taxon>Nocardiaceae</taxon>
        <taxon>Rhodococcus</taxon>
    </lineage>
</organism>
<comment type="caution">
    <text evidence="3">The sequence shown here is derived from an EMBL/GenBank/DDBJ whole genome shotgun (WGS) entry which is preliminary data.</text>
</comment>
<dbReference type="InterPro" id="IPR036291">
    <property type="entry name" value="NAD(P)-bd_dom_sf"/>
</dbReference>
<evidence type="ECO:0000313" key="4">
    <source>
        <dbReference type="Proteomes" id="UP001501183"/>
    </source>
</evidence>
<evidence type="ECO:0000313" key="3">
    <source>
        <dbReference type="EMBL" id="GAA4474918.1"/>
    </source>
</evidence>
<dbReference type="SUPFAM" id="SSF51735">
    <property type="entry name" value="NAD(P)-binding Rossmann-fold domains"/>
    <property type="match status" value="1"/>
</dbReference>